<evidence type="ECO:0000256" key="12">
    <source>
        <dbReference type="ARBA" id="ARBA00047899"/>
    </source>
</evidence>
<dbReference type="FunFam" id="1.10.510.10:FF:000956">
    <property type="entry name" value="CAMK family protein kinase"/>
    <property type="match status" value="1"/>
</dbReference>
<dbReference type="PROSITE" id="PS00108">
    <property type="entry name" value="PROTEIN_KINASE_ST"/>
    <property type="match status" value="1"/>
</dbReference>
<evidence type="ECO:0000256" key="15">
    <source>
        <dbReference type="SAM" id="MobiDB-lite"/>
    </source>
</evidence>
<evidence type="ECO:0000313" key="18">
    <source>
        <dbReference type="EMBL" id="CAF1198001.1"/>
    </source>
</evidence>
<evidence type="ECO:0000256" key="9">
    <source>
        <dbReference type="ARBA" id="ARBA00022840"/>
    </source>
</evidence>
<evidence type="ECO:0000256" key="1">
    <source>
        <dbReference type="ARBA" id="ARBA00001946"/>
    </source>
</evidence>
<dbReference type="GO" id="GO:0035556">
    <property type="term" value="P:intracellular signal transduction"/>
    <property type="evidence" value="ECO:0007669"/>
    <property type="project" value="TreeGrafter"/>
</dbReference>
<sequence>MHFLKCSMHFNELIDSLLILILFSFKTTLMSFNVKTSSTAAPARTSQNVGPYLLQKTLGKGQTGLVKLGVHYLTGEKVAIKIVNREALSESVLMKVEREIAIMKLIEHPHVLRLYDVYESRKYLYLILEHVAGGELFDYLVKKGRLTPKEARKFFRQIISALDFCHSHMICHRDLKPENLLLDDKMNIRVADFGMASLQVEGSFLETSCGSPHYACPEVIKGEKYDGRKADVWSCGVILYALLVGALPFDDDNLRQLLEKVKKGVFHIPHFVPADCQQLLRGMIEVDPNKRLTLEDVSRHSWVTQYVNSEHTPIHRRNRIPISSNRCTTPSTSIKRKNHPPTSSSIGTKAELELELPMVQVVQTTIIPSEADIDADVFAAMTSLGCFKDRQRLIEALLNSKHNTEKVIYFLLLDRKMRQPSYEDVEDAKQRSRSGSPDVPQKRVDRHRSNGTNIGQSPNPNAYRPGIIGQLAEGSPLVPRRQLYSTNISNKTISANNTPSVSPCSSPTVIKKDVFAKITAFTGVKSTVDVPTSQPISSSTQVTHIHRHHRNTSTVSQNENILTTQPSTQSMSITSDQSYSSVNTETTNNNGTATYHPSRRHHPPPPLPPPPPQTSEPINMELSPSVISNNNNNNNNSLLYTPPPNQANTPQTPNNNQWRHKLNNLKQSFQSVGTPRFHRRPKVLLTESDSTNTSNSSTQYGTTPEATKKSLFHHIIDAMQEDHHMIVVKDRPLAAIKTDLIHAFLSTPDLVHNVLSGTQYRCEYRRPDRSSMFQRNIRFHVEICTVKSIDSSSSDSYYVTFTLITGQARRFKKLCEEIQALFLTSKERLAKQRRPQPPPPQQQPQQQQQQQVNENRSITGGSNTSNSSVSFTTNITATNSLPSNPNTPMTPRSNASFISSLFGNTNSTYVKPPNVTSPPQQQQQQQQQQQSSSSSISSLSSTSNVSLTNPPSVVNSAGSPYSVTSSINDESTVESTRLKLAHRLAI</sequence>
<dbReference type="Pfam" id="PF21122">
    <property type="entry name" value="KA1_BRSK"/>
    <property type="match status" value="1"/>
</dbReference>
<dbReference type="AlphaFoldDB" id="A0A814W1I7"/>
<dbReference type="GO" id="GO:0005524">
    <property type="term" value="F:ATP binding"/>
    <property type="evidence" value="ECO:0007669"/>
    <property type="project" value="UniProtKB-UniRule"/>
</dbReference>
<feature type="domain" description="Protein kinase" evidence="16">
    <location>
        <begin position="52"/>
        <end position="303"/>
    </location>
</feature>
<evidence type="ECO:0000256" key="11">
    <source>
        <dbReference type="ARBA" id="ARBA00022902"/>
    </source>
</evidence>
<feature type="compositionally biased region" description="Polar residues" evidence="15">
    <location>
        <begin position="529"/>
        <end position="543"/>
    </location>
</feature>
<dbReference type="EMBL" id="CAJNOE010000403">
    <property type="protein sequence ID" value="CAF1198001.1"/>
    <property type="molecule type" value="Genomic_DNA"/>
</dbReference>
<comment type="catalytic activity">
    <reaction evidence="12">
        <text>L-threonyl-[protein] + ATP = O-phospho-L-threonyl-[protein] + ADP + H(+)</text>
        <dbReference type="Rhea" id="RHEA:46608"/>
        <dbReference type="Rhea" id="RHEA-COMP:11060"/>
        <dbReference type="Rhea" id="RHEA-COMP:11605"/>
        <dbReference type="ChEBI" id="CHEBI:15378"/>
        <dbReference type="ChEBI" id="CHEBI:30013"/>
        <dbReference type="ChEBI" id="CHEBI:30616"/>
        <dbReference type="ChEBI" id="CHEBI:61977"/>
        <dbReference type="ChEBI" id="CHEBI:456216"/>
        <dbReference type="EC" id="2.7.11.1"/>
    </reaction>
</comment>
<dbReference type="GO" id="GO:0005737">
    <property type="term" value="C:cytoplasm"/>
    <property type="evidence" value="ECO:0007669"/>
    <property type="project" value="TreeGrafter"/>
</dbReference>
<dbReference type="SMART" id="SM00220">
    <property type="entry name" value="S_TKc"/>
    <property type="match status" value="1"/>
</dbReference>
<keyword evidence="6" id="KW-0479">Metal-binding</keyword>
<dbReference type="Pfam" id="PF00069">
    <property type="entry name" value="Pkinase"/>
    <property type="match status" value="1"/>
</dbReference>
<evidence type="ECO:0000256" key="7">
    <source>
        <dbReference type="ARBA" id="ARBA00022741"/>
    </source>
</evidence>
<dbReference type="InterPro" id="IPR017441">
    <property type="entry name" value="Protein_kinase_ATP_BS"/>
</dbReference>
<accession>A0A814W1I7</accession>
<feature type="compositionally biased region" description="Polar residues" evidence="15">
    <location>
        <begin position="450"/>
        <end position="460"/>
    </location>
</feature>
<keyword evidence="5" id="KW-0808">Transferase</keyword>
<feature type="compositionally biased region" description="Polar residues" evidence="15">
    <location>
        <begin position="953"/>
        <end position="972"/>
    </location>
</feature>
<dbReference type="CDD" id="cd14081">
    <property type="entry name" value="STKc_BRSK1_2"/>
    <property type="match status" value="1"/>
</dbReference>
<dbReference type="InterPro" id="IPR008271">
    <property type="entry name" value="Ser/Thr_kinase_AS"/>
</dbReference>
<keyword evidence="10" id="KW-0460">Magnesium</keyword>
<evidence type="ECO:0000256" key="13">
    <source>
        <dbReference type="ARBA" id="ARBA00048679"/>
    </source>
</evidence>
<feature type="compositionally biased region" description="Low complexity" evidence="15">
    <location>
        <begin position="912"/>
        <end position="952"/>
    </location>
</feature>
<evidence type="ECO:0000256" key="14">
    <source>
        <dbReference type="PROSITE-ProRule" id="PRU10141"/>
    </source>
</evidence>
<dbReference type="PROSITE" id="PS50011">
    <property type="entry name" value="PROTEIN_KINASE_DOM"/>
    <property type="match status" value="1"/>
</dbReference>
<keyword evidence="4" id="KW-0723">Serine/threonine-protein kinase</keyword>
<dbReference type="InterPro" id="IPR048622">
    <property type="entry name" value="BRSK1_2-like_UBA"/>
</dbReference>
<dbReference type="Gene3D" id="1.10.510.10">
    <property type="entry name" value="Transferase(Phosphotransferase) domain 1"/>
    <property type="match status" value="1"/>
</dbReference>
<feature type="binding site" evidence="14">
    <location>
        <position position="81"/>
    </location>
    <ligand>
        <name>ATP</name>
        <dbReference type="ChEBI" id="CHEBI:30616"/>
    </ligand>
</feature>
<dbReference type="EC" id="2.7.11.1" evidence="3"/>
<dbReference type="GO" id="GO:0007399">
    <property type="term" value="P:nervous system development"/>
    <property type="evidence" value="ECO:0007669"/>
    <property type="project" value="UniProtKB-KW"/>
</dbReference>
<protein>
    <recommendedName>
        <fullName evidence="3">non-specific serine/threonine protein kinase</fullName>
        <ecNumber evidence="3">2.7.11.1</ecNumber>
    </recommendedName>
</protein>
<reference evidence="18" key="1">
    <citation type="submission" date="2021-02" db="EMBL/GenBank/DDBJ databases">
        <authorList>
            <person name="Nowell W R."/>
        </authorList>
    </citation>
    <scope>NUCLEOTIDE SEQUENCE</scope>
</reference>
<dbReference type="InterPro" id="IPR011009">
    <property type="entry name" value="Kinase-like_dom_sf"/>
</dbReference>
<feature type="compositionally biased region" description="Low complexity" evidence="15">
    <location>
        <begin position="843"/>
        <end position="876"/>
    </location>
</feature>
<dbReference type="PANTHER" id="PTHR24346:SF110">
    <property type="entry name" value="NON-SPECIFIC SERINE_THREONINE PROTEIN KINASE"/>
    <property type="match status" value="1"/>
</dbReference>
<feature type="compositionally biased region" description="Polar residues" evidence="15">
    <location>
        <begin position="552"/>
        <end position="582"/>
    </location>
</feature>
<evidence type="ECO:0000256" key="8">
    <source>
        <dbReference type="ARBA" id="ARBA00022777"/>
    </source>
</evidence>
<name>A0A814W1I7_9BILA</name>
<dbReference type="FunFam" id="3.30.200.20:FF:000003">
    <property type="entry name" value="Non-specific serine/threonine protein kinase"/>
    <property type="match status" value="1"/>
</dbReference>
<feature type="compositionally biased region" description="Polar residues" evidence="15">
    <location>
        <begin position="877"/>
        <end position="909"/>
    </location>
</feature>
<gene>
    <name evidence="18" type="ORF">IZO911_LOCUS28436</name>
</gene>
<dbReference type="GO" id="GO:0004674">
    <property type="term" value="F:protein serine/threonine kinase activity"/>
    <property type="evidence" value="ECO:0007669"/>
    <property type="project" value="UniProtKB-KW"/>
</dbReference>
<evidence type="ECO:0000256" key="10">
    <source>
        <dbReference type="ARBA" id="ARBA00022842"/>
    </source>
</evidence>
<dbReference type="Pfam" id="PF21115">
    <property type="entry name" value="UBA_BRSK"/>
    <property type="match status" value="1"/>
</dbReference>
<dbReference type="CDD" id="cd14340">
    <property type="entry name" value="UBA_BRSK"/>
    <property type="match status" value="1"/>
</dbReference>
<dbReference type="InterPro" id="IPR000719">
    <property type="entry name" value="Prot_kinase_dom"/>
</dbReference>
<dbReference type="PANTHER" id="PTHR24346">
    <property type="entry name" value="MAP/MICROTUBULE AFFINITY-REGULATING KINASE"/>
    <property type="match status" value="1"/>
</dbReference>
<dbReference type="PROSITE" id="PS50030">
    <property type="entry name" value="UBA"/>
    <property type="match status" value="1"/>
</dbReference>
<comment type="caution">
    <text evidence="18">The sequence shown here is derived from an EMBL/GenBank/DDBJ whole genome shotgun (WGS) entry which is preliminary data.</text>
</comment>
<dbReference type="PROSITE" id="PS00107">
    <property type="entry name" value="PROTEIN_KINASE_ATP"/>
    <property type="match status" value="1"/>
</dbReference>
<dbReference type="GO" id="GO:0046872">
    <property type="term" value="F:metal ion binding"/>
    <property type="evidence" value="ECO:0007669"/>
    <property type="project" value="UniProtKB-KW"/>
</dbReference>
<feature type="compositionally biased region" description="Low complexity" evidence="15">
    <location>
        <begin position="583"/>
        <end position="594"/>
    </location>
</feature>
<organism evidence="18 19">
    <name type="scientific">Adineta steineri</name>
    <dbReference type="NCBI Taxonomy" id="433720"/>
    <lineage>
        <taxon>Eukaryota</taxon>
        <taxon>Metazoa</taxon>
        <taxon>Spiralia</taxon>
        <taxon>Gnathifera</taxon>
        <taxon>Rotifera</taxon>
        <taxon>Eurotatoria</taxon>
        <taxon>Bdelloidea</taxon>
        <taxon>Adinetida</taxon>
        <taxon>Adinetidae</taxon>
        <taxon>Adineta</taxon>
    </lineage>
</organism>
<keyword evidence="11" id="KW-0524">Neurogenesis</keyword>
<keyword evidence="7 14" id="KW-0547">Nucleotide-binding</keyword>
<evidence type="ECO:0000256" key="2">
    <source>
        <dbReference type="ARBA" id="ARBA00006234"/>
    </source>
</evidence>
<evidence type="ECO:0000256" key="3">
    <source>
        <dbReference type="ARBA" id="ARBA00012513"/>
    </source>
</evidence>
<feature type="domain" description="UBA" evidence="17">
    <location>
        <begin position="372"/>
        <end position="414"/>
    </location>
</feature>
<feature type="region of interest" description="Disordered" evidence="15">
    <location>
        <begin position="423"/>
        <end position="467"/>
    </location>
</feature>
<feature type="region of interest" description="Disordered" evidence="15">
    <location>
        <begin position="830"/>
        <end position="972"/>
    </location>
</feature>
<evidence type="ECO:0000259" key="17">
    <source>
        <dbReference type="PROSITE" id="PS50030"/>
    </source>
</evidence>
<keyword evidence="8" id="KW-0418">Kinase</keyword>
<evidence type="ECO:0000256" key="6">
    <source>
        <dbReference type="ARBA" id="ARBA00022723"/>
    </source>
</evidence>
<proteinExistence type="inferred from homology"/>
<evidence type="ECO:0000256" key="4">
    <source>
        <dbReference type="ARBA" id="ARBA00022527"/>
    </source>
</evidence>
<evidence type="ECO:0000313" key="19">
    <source>
        <dbReference type="Proteomes" id="UP000663860"/>
    </source>
</evidence>
<dbReference type="InterPro" id="IPR015940">
    <property type="entry name" value="UBA"/>
</dbReference>
<dbReference type="SUPFAM" id="SSF56112">
    <property type="entry name" value="Protein kinase-like (PK-like)"/>
    <property type="match status" value="1"/>
</dbReference>
<evidence type="ECO:0000256" key="5">
    <source>
        <dbReference type="ARBA" id="ARBA00022679"/>
    </source>
</evidence>
<feature type="compositionally biased region" description="Pro residues" evidence="15">
    <location>
        <begin position="604"/>
        <end position="614"/>
    </location>
</feature>
<comment type="similarity">
    <text evidence="2">Belongs to the protein kinase superfamily. CAMK Ser/Thr protein kinase family. SNF1 subfamily.</text>
</comment>
<keyword evidence="9 14" id="KW-0067">ATP-binding</keyword>
<comment type="cofactor">
    <cofactor evidence="1">
        <name>Mg(2+)</name>
        <dbReference type="ChEBI" id="CHEBI:18420"/>
    </cofactor>
</comment>
<evidence type="ECO:0000259" key="16">
    <source>
        <dbReference type="PROSITE" id="PS50011"/>
    </source>
</evidence>
<feature type="region of interest" description="Disordered" evidence="15">
    <location>
        <begin position="528"/>
        <end position="654"/>
    </location>
</feature>
<comment type="catalytic activity">
    <reaction evidence="13">
        <text>L-seryl-[protein] + ATP = O-phospho-L-seryl-[protein] + ADP + H(+)</text>
        <dbReference type="Rhea" id="RHEA:17989"/>
        <dbReference type="Rhea" id="RHEA-COMP:9863"/>
        <dbReference type="Rhea" id="RHEA-COMP:11604"/>
        <dbReference type="ChEBI" id="CHEBI:15378"/>
        <dbReference type="ChEBI" id="CHEBI:29999"/>
        <dbReference type="ChEBI" id="CHEBI:30616"/>
        <dbReference type="ChEBI" id="CHEBI:83421"/>
        <dbReference type="ChEBI" id="CHEBI:456216"/>
        <dbReference type="EC" id="2.7.11.1"/>
    </reaction>
</comment>
<dbReference type="Proteomes" id="UP000663860">
    <property type="component" value="Unassembled WGS sequence"/>
</dbReference>